<evidence type="ECO:0000313" key="1">
    <source>
        <dbReference type="EMBL" id="SEN08348.1"/>
    </source>
</evidence>
<dbReference type="AlphaFoldDB" id="A0A1H8DP60"/>
<dbReference type="EMBL" id="FOCE01000003">
    <property type="protein sequence ID" value="SEN08348.1"/>
    <property type="molecule type" value="Genomic_DNA"/>
</dbReference>
<keyword evidence="2" id="KW-1185">Reference proteome</keyword>
<dbReference type="STRING" id="933059.SAMN04488103_10371"/>
<gene>
    <name evidence="1" type="ORF">SAMN04488103_10371</name>
</gene>
<sequence>MSLSLARRRAAAAARRPLLSRLWHMLSVARQRQDLRALDAHLLADIGVDREQAEAEADRPLWDVPAHWRR</sequence>
<accession>A0A1H8DP60</accession>
<proteinExistence type="predicted"/>
<dbReference type="RefSeq" id="WP_091299391.1">
    <property type="nucleotide sequence ID" value="NZ_FOCE01000003.1"/>
</dbReference>
<evidence type="ECO:0000313" key="2">
    <source>
        <dbReference type="Proteomes" id="UP000198761"/>
    </source>
</evidence>
<protein>
    <recommendedName>
        <fullName evidence="3">DUF1127 domain-containing protein</fullName>
    </recommendedName>
</protein>
<evidence type="ECO:0008006" key="3">
    <source>
        <dbReference type="Google" id="ProtNLM"/>
    </source>
</evidence>
<reference evidence="1 2" key="1">
    <citation type="submission" date="2016-10" db="EMBL/GenBank/DDBJ databases">
        <authorList>
            <person name="de Groot N.N."/>
        </authorList>
    </citation>
    <scope>NUCLEOTIDE SEQUENCE [LARGE SCALE GENOMIC DNA]</scope>
    <source>
        <strain evidence="1 2">DSM 3857</strain>
    </source>
</reference>
<dbReference type="Proteomes" id="UP000198761">
    <property type="component" value="Unassembled WGS sequence"/>
</dbReference>
<name>A0A1H8DP60_9RHOB</name>
<organism evidence="1 2">
    <name type="scientific">Gemmobacter aquatilis</name>
    <dbReference type="NCBI Taxonomy" id="933059"/>
    <lineage>
        <taxon>Bacteria</taxon>
        <taxon>Pseudomonadati</taxon>
        <taxon>Pseudomonadota</taxon>
        <taxon>Alphaproteobacteria</taxon>
        <taxon>Rhodobacterales</taxon>
        <taxon>Paracoccaceae</taxon>
        <taxon>Gemmobacter</taxon>
    </lineage>
</organism>